<evidence type="ECO:0000259" key="10">
    <source>
        <dbReference type="PROSITE" id="PS51724"/>
    </source>
</evidence>
<dbReference type="InterPro" id="IPR036680">
    <property type="entry name" value="SPOR-like_sf"/>
</dbReference>
<organism evidence="11">
    <name type="scientific">Mesorhizobium sp. WSM2240</name>
    <dbReference type="NCBI Taxonomy" id="3228851"/>
    <lineage>
        <taxon>Bacteria</taxon>
        <taxon>Pseudomonadati</taxon>
        <taxon>Pseudomonadota</taxon>
        <taxon>Alphaproteobacteria</taxon>
        <taxon>Hyphomicrobiales</taxon>
        <taxon>Phyllobacteriaceae</taxon>
        <taxon>Mesorhizobium</taxon>
    </lineage>
</organism>
<evidence type="ECO:0000256" key="3">
    <source>
        <dbReference type="ARBA" id="ARBA00022801"/>
    </source>
</evidence>
<dbReference type="SUPFAM" id="SSF110997">
    <property type="entry name" value="Sporulation related repeat"/>
    <property type="match status" value="1"/>
</dbReference>
<keyword evidence="4" id="KW-0133">Cell shape</keyword>
<dbReference type="Gene3D" id="3.40.710.10">
    <property type="entry name" value="DD-peptidase/beta-lactamase superfamily"/>
    <property type="match status" value="1"/>
</dbReference>
<evidence type="ECO:0000256" key="8">
    <source>
        <dbReference type="PIRSR" id="PIRSR618044-2"/>
    </source>
</evidence>
<feature type="binding site" evidence="8">
    <location>
        <position position="230"/>
    </location>
    <ligand>
        <name>substrate</name>
    </ligand>
</feature>
<dbReference type="AlphaFoldDB" id="A0AAU8CVI6"/>
<evidence type="ECO:0000256" key="1">
    <source>
        <dbReference type="ARBA" id="ARBA00007164"/>
    </source>
</evidence>
<keyword evidence="11" id="KW-0645">Protease</keyword>
<feature type="active site" description="Proton acceptor" evidence="7">
    <location>
        <position position="71"/>
    </location>
</feature>
<evidence type="ECO:0000256" key="4">
    <source>
        <dbReference type="ARBA" id="ARBA00022960"/>
    </source>
</evidence>
<keyword evidence="6" id="KW-0961">Cell wall biogenesis/degradation</keyword>
<evidence type="ECO:0000256" key="7">
    <source>
        <dbReference type="PIRSR" id="PIRSR618044-1"/>
    </source>
</evidence>
<keyword evidence="5" id="KW-0573">Peptidoglycan synthesis</keyword>
<evidence type="ECO:0000256" key="9">
    <source>
        <dbReference type="RuleBase" id="RU004016"/>
    </source>
</evidence>
<feature type="domain" description="SPOR" evidence="10">
    <location>
        <begin position="387"/>
        <end position="471"/>
    </location>
</feature>
<dbReference type="EMBL" id="CP159253">
    <property type="protein sequence ID" value="XCG50949.1"/>
    <property type="molecule type" value="Genomic_DNA"/>
</dbReference>
<dbReference type="GO" id="GO:0071555">
    <property type="term" value="P:cell wall organization"/>
    <property type="evidence" value="ECO:0007669"/>
    <property type="project" value="UniProtKB-KW"/>
</dbReference>
<dbReference type="Gene3D" id="3.30.70.1070">
    <property type="entry name" value="Sporulation related repeat"/>
    <property type="match status" value="1"/>
</dbReference>
<comment type="similarity">
    <text evidence="1 9">Belongs to the peptidase S11 family.</text>
</comment>
<dbReference type="PRINTS" id="PR00725">
    <property type="entry name" value="DADACBPTASE1"/>
</dbReference>
<evidence type="ECO:0000256" key="6">
    <source>
        <dbReference type="ARBA" id="ARBA00023316"/>
    </source>
</evidence>
<dbReference type="PROSITE" id="PS51724">
    <property type="entry name" value="SPOR"/>
    <property type="match status" value="1"/>
</dbReference>
<evidence type="ECO:0000256" key="5">
    <source>
        <dbReference type="ARBA" id="ARBA00022984"/>
    </source>
</evidence>
<gene>
    <name evidence="11" type="ORF">ABVK50_10910</name>
</gene>
<dbReference type="GO" id="GO:0042834">
    <property type="term" value="F:peptidoglycan binding"/>
    <property type="evidence" value="ECO:0007669"/>
    <property type="project" value="InterPro"/>
</dbReference>
<dbReference type="Pfam" id="PF05036">
    <property type="entry name" value="SPOR"/>
    <property type="match status" value="1"/>
</dbReference>
<dbReference type="InterPro" id="IPR018044">
    <property type="entry name" value="Peptidase_S11"/>
</dbReference>
<dbReference type="SUPFAM" id="SSF56601">
    <property type="entry name" value="beta-lactamase/transpeptidase-like"/>
    <property type="match status" value="1"/>
</dbReference>
<proteinExistence type="inferred from homology"/>
<keyword evidence="2" id="KW-0732">Signal</keyword>
<evidence type="ECO:0000313" key="11">
    <source>
        <dbReference type="EMBL" id="XCG50949.1"/>
    </source>
</evidence>
<dbReference type="GO" id="GO:0009252">
    <property type="term" value="P:peptidoglycan biosynthetic process"/>
    <property type="evidence" value="ECO:0007669"/>
    <property type="project" value="UniProtKB-KW"/>
</dbReference>
<dbReference type="GO" id="GO:0008360">
    <property type="term" value="P:regulation of cell shape"/>
    <property type="evidence" value="ECO:0007669"/>
    <property type="project" value="UniProtKB-KW"/>
</dbReference>
<dbReference type="PANTHER" id="PTHR21581:SF6">
    <property type="entry name" value="TRAFFICKING PROTEIN PARTICLE COMPLEX SUBUNIT 12"/>
    <property type="match status" value="1"/>
</dbReference>
<dbReference type="InterPro" id="IPR007730">
    <property type="entry name" value="SPOR-like_dom"/>
</dbReference>
<dbReference type="InterPro" id="IPR012338">
    <property type="entry name" value="Beta-lactam/transpept-like"/>
</dbReference>
<keyword evidence="11" id="KW-0121">Carboxypeptidase</keyword>
<dbReference type="RefSeq" id="WP_353641540.1">
    <property type="nucleotide sequence ID" value="NZ_CP159253.1"/>
</dbReference>
<name>A0AAU8CVI6_9HYPH</name>
<sequence>MRQAFAAIAFSIASPLKSAIAGLLAIALGLAATGPSAANSKYAAIVIDANTGKTLFSSNADSRRYPASLTKMMTLYLVFEAMAAGKITKNTSIPISRNAAAEPPTKLGVKAGKSITVETAIYSLVTKSANDASTALAEYLGGSEKEFAQMMTAKARKLGMTSTVFRNAHGLPDTAQFSTARDLATLGIALKEHYPQYYSYFSTRSFTYGRNRMANHNRLLGRVKGVDGIKTGYTRASGFNLVSSVSQGDRRIVAVVMGGNSGASRDNHMAELIEKYMPKASTRRKGAPLIASAGGSPIGALAKVFLPKNDAPTPEARPEEDVVIAAEADAETLEEAEVAAIEEEVVPTPTPKSVFVETLESAPVEQAYAQPSADRFGGDVDPVETASVAPSGWAIQVASSPNKSEANASLARTSKVAPAVLAHASGYTVTFDKDGVIYHRARFGGFGSKAAAWKACDALKRKKIDCYAVEN</sequence>
<dbReference type="InterPro" id="IPR001967">
    <property type="entry name" value="Peptidase_S11_N"/>
</dbReference>
<dbReference type="PANTHER" id="PTHR21581">
    <property type="entry name" value="D-ALANYL-D-ALANINE CARBOXYPEPTIDASE"/>
    <property type="match status" value="1"/>
</dbReference>
<dbReference type="GO" id="GO:0009002">
    <property type="term" value="F:serine-type D-Ala-D-Ala carboxypeptidase activity"/>
    <property type="evidence" value="ECO:0007669"/>
    <property type="project" value="InterPro"/>
</dbReference>
<feature type="active site" evidence="7">
    <location>
        <position position="128"/>
    </location>
</feature>
<keyword evidence="3" id="KW-0378">Hydrolase</keyword>
<reference evidence="11" key="1">
    <citation type="submission" date="2024-06" db="EMBL/GenBank/DDBJ databases">
        <title>Mesorhizobium karijinii sp. nov., a symbiont of the iconic Swainsona formosa from arid Australia.</title>
        <authorList>
            <person name="Hill Y.J."/>
            <person name="Watkin E.L.J."/>
            <person name="O'Hara G.W."/>
            <person name="Terpolilli J."/>
            <person name="Tye M.L."/>
            <person name="Kohlmeier M.G."/>
        </authorList>
    </citation>
    <scope>NUCLEOTIDE SEQUENCE</scope>
    <source>
        <strain evidence="11">WSM2240</strain>
    </source>
</reference>
<dbReference type="Pfam" id="PF00768">
    <property type="entry name" value="Peptidase_S11"/>
    <property type="match status" value="1"/>
</dbReference>
<dbReference type="GO" id="GO:0006508">
    <property type="term" value="P:proteolysis"/>
    <property type="evidence" value="ECO:0007669"/>
    <property type="project" value="InterPro"/>
</dbReference>
<feature type="active site" description="Acyl-ester intermediate" evidence="7">
    <location>
        <position position="68"/>
    </location>
</feature>
<protein>
    <submittedName>
        <fullName evidence="11">D-alanyl-D-alanine carboxypeptidase</fullName>
    </submittedName>
</protein>
<evidence type="ECO:0000256" key="2">
    <source>
        <dbReference type="ARBA" id="ARBA00022729"/>
    </source>
</evidence>
<accession>A0AAU8CVI6</accession>